<dbReference type="EMBL" id="CP018799">
    <property type="protein sequence ID" value="ATX78542.1"/>
    <property type="molecule type" value="Genomic_DNA"/>
</dbReference>
<evidence type="ECO:0000256" key="1">
    <source>
        <dbReference type="ARBA" id="ARBA00006420"/>
    </source>
</evidence>
<accession>A0A2K8KVE6</accession>
<name>A0A2K8KVE6_MARES</name>
<dbReference type="PANTHER" id="PTHR10093">
    <property type="entry name" value="IRON-SULFUR CLUSTER ASSEMBLY ENZYME NIFU HOMOLOG"/>
    <property type="match status" value="1"/>
</dbReference>
<dbReference type="GO" id="GO:0051536">
    <property type="term" value="F:iron-sulfur cluster binding"/>
    <property type="evidence" value="ECO:0007669"/>
    <property type="project" value="InterPro"/>
</dbReference>
<evidence type="ECO:0000259" key="2">
    <source>
        <dbReference type="Pfam" id="PF01592"/>
    </source>
</evidence>
<feature type="domain" description="NIF system FeS cluster assembly NifU N-terminal" evidence="2">
    <location>
        <begin position="8"/>
        <end position="129"/>
    </location>
</feature>
<dbReference type="Gene3D" id="3.90.1010.10">
    <property type="match status" value="1"/>
</dbReference>
<dbReference type="KEGG" id="maes:Ga0123461_0089"/>
<dbReference type="FunFam" id="3.90.1010.10:FF:000002">
    <property type="entry name" value="Iron-sulfur cluster assembly scaffold protein NifU"/>
    <property type="match status" value="1"/>
</dbReference>
<dbReference type="Proteomes" id="UP000231701">
    <property type="component" value="Chromosome"/>
</dbReference>
<dbReference type="OrthoDB" id="9804157at2"/>
<keyword evidence="4" id="KW-1185">Reference proteome</keyword>
<comment type="similarity">
    <text evidence="1">Belongs to the NifU family.</text>
</comment>
<dbReference type="GO" id="GO:0016226">
    <property type="term" value="P:iron-sulfur cluster assembly"/>
    <property type="evidence" value="ECO:0007669"/>
    <property type="project" value="InterPro"/>
</dbReference>
<dbReference type="NCBIfam" id="TIGR01994">
    <property type="entry name" value="SUF_scaf_2"/>
    <property type="match status" value="1"/>
</dbReference>
<reference evidence="3 4" key="1">
    <citation type="submission" date="2016-12" db="EMBL/GenBank/DDBJ databases">
        <title>Isolation and genomic insights into novel planktonic Zetaproteobacteria from stratified waters of the Chesapeake Bay.</title>
        <authorList>
            <person name="McAllister S.M."/>
            <person name="Kato S."/>
            <person name="Chan C.S."/>
            <person name="Chiu B.K."/>
            <person name="Field E.K."/>
        </authorList>
    </citation>
    <scope>NUCLEOTIDE SEQUENCE [LARGE SCALE GENOMIC DNA]</scope>
    <source>
        <strain evidence="3 4">CP-5</strain>
    </source>
</reference>
<sequence>MFDLRDLYQQVIVDHNKSPRNFGKLEKFNHEADGYNPLCGDRLHVYLNVNDAGLIEEVSFEGEGCAISVASASLMTEAVKGTPLSEFSAKFDMFQHMVTADLSEVPDEEVLGKLAVLSGVREFPSRIKCAVLCWHTLKSAVTDSDEVAKTE</sequence>
<dbReference type="CDD" id="cd06664">
    <property type="entry name" value="IscU_like"/>
    <property type="match status" value="1"/>
</dbReference>
<gene>
    <name evidence="3" type="ORF">Ga0123461_0089</name>
</gene>
<dbReference type="InterPro" id="IPR002871">
    <property type="entry name" value="NIF_FeS_clus_asmbl_NifU_N"/>
</dbReference>
<dbReference type="GO" id="GO:0005506">
    <property type="term" value="F:iron ion binding"/>
    <property type="evidence" value="ECO:0007669"/>
    <property type="project" value="InterPro"/>
</dbReference>
<organism evidence="3 4">
    <name type="scientific">Mariprofundus aestuarium</name>
    <dbReference type="NCBI Taxonomy" id="1921086"/>
    <lineage>
        <taxon>Bacteria</taxon>
        <taxon>Pseudomonadati</taxon>
        <taxon>Pseudomonadota</taxon>
        <taxon>Candidatius Mariprofundia</taxon>
        <taxon>Mariprofundales</taxon>
        <taxon>Mariprofundaceae</taxon>
        <taxon>Mariprofundus</taxon>
    </lineage>
</organism>
<protein>
    <submittedName>
        <fullName evidence="3">Nitrogen fixation protein NifU</fullName>
    </submittedName>
</protein>
<dbReference type="AlphaFoldDB" id="A0A2K8KVE6"/>
<dbReference type="SUPFAM" id="SSF82649">
    <property type="entry name" value="SufE/NifU"/>
    <property type="match status" value="1"/>
</dbReference>
<evidence type="ECO:0000313" key="4">
    <source>
        <dbReference type="Proteomes" id="UP000231701"/>
    </source>
</evidence>
<evidence type="ECO:0000313" key="3">
    <source>
        <dbReference type="EMBL" id="ATX78542.1"/>
    </source>
</evidence>
<dbReference type="RefSeq" id="WP_100276541.1">
    <property type="nucleotide sequence ID" value="NZ_CP018799.1"/>
</dbReference>
<proteinExistence type="inferred from homology"/>
<dbReference type="Pfam" id="PF01592">
    <property type="entry name" value="NifU_N"/>
    <property type="match status" value="1"/>
</dbReference>